<name>A0A4Y3NLC8_PAEAU</name>
<sequence>MGLTACGGAGTSTEAASAPASETATPTPTPAATSEKQYTLAELTTVLGQIKDKQGTKLSVMSSADMSGTMEQTKAIMAQTEVQPAACRDIAMGSLAQPTTGVEATFGVSQDVASGSISSISLSTGLEKGALEKAQQSLDQVSECSTMTVSAPTGSSTVTLTDLAGKKPANALFVYRVDTELASGEKGSVLMSQAVKHDVLVSVIATGGSSEDAAMANLTSLLDQAVELIK</sequence>
<gene>
    <name evidence="2" type="ORF">AAU01_25360</name>
</gene>
<dbReference type="Proteomes" id="UP000317715">
    <property type="component" value="Unassembled WGS sequence"/>
</dbReference>
<comment type="caution">
    <text evidence="2">The sequence shown here is derived from an EMBL/GenBank/DDBJ whole genome shotgun (WGS) entry which is preliminary data.</text>
</comment>
<feature type="compositionally biased region" description="Low complexity" evidence="1">
    <location>
        <begin position="11"/>
        <end position="35"/>
    </location>
</feature>
<evidence type="ECO:0000256" key="1">
    <source>
        <dbReference type="SAM" id="MobiDB-lite"/>
    </source>
</evidence>
<feature type="region of interest" description="Disordered" evidence="1">
    <location>
        <begin position="1"/>
        <end position="35"/>
    </location>
</feature>
<feature type="compositionally biased region" description="Gly residues" evidence="1">
    <location>
        <begin position="1"/>
        <end position="10"/>
    </location>
</feature>
<dbReference type="EMBL" id="BJMD01000014">
    <property type="protein sequence ID" value="GEB19781.1"/>
    <property type="molecule type" value="Genomic_DNA"/>
</dbReference>
<proteinExistence type="predicted"/>
<reference evidence="2 3" key="1">
    <citation type="submission" date="2019-06" db="EMBL/GenBank/DDBJ databases">
        <title>Whole genome shotgun sequence of Paenarthrobacter aurescens NBRC 12136.</title>
        <authorList>
            <person name="Hosoyama A."/>
            <person name="Uohara A."/>
            <person name="Ohji S."/>
            <person name="Ichikawa N."/>
        </authorList>
    </citation>
    <scope>NUCLEOTIDE SEQUENCE [LARGE SCALE GENOMIC DNA]</scope>
    <source>
        <strain evidence="2 3">NBRC 12136</strain>
    </source>
</reference>
<accession>A0A4Y3NLC8</accession>
<dbReference type="AlphaFoldDB" id="A0A4Y3NLC8"/>
<keyword evidence="3" id="KW-1185">Reference proteome</keyword>
<evidence type="ECO:0000313" key="2">
    <source>
        <dbReference type="EMBL" id="GEB19781.1"/>
    </source>
</evidence>
<organism evidence="2 3">
    <name type="scientific">Paenarthrobacter aurescens</name>
    <name type="common">Arthrobacter aurescens</name>
    <dbReference type="NCBI Taxonomy" id="43663"/>
    <lineage>
        <taxon>Bacteria</taxon>
        <taxon>Bacillati</taxon>
        <taxon>Actinomycetota</taxon>
        <taxon>Actinomycetes</taxon>
        <taxon>Micrococcales</taxon>
        <taxon>Micrococcaceae</taxon>
        <taxon>Paenarthrobacter</taxon>
    </lineage>
</organism>
<protein>
    <submittedName>
        <fullName evidence="2">Uncharacterized protein</fullName>
    </submittedName>
</protein>
<evidence type="ECO:0000313" key="3">
    <source>
        <dbReference type="Proteomes" id="UP000317715"/>
    </source>
</evidence>